<protein>
    <submittedName>
        <fullName evidence="1">Uncharacterized protein</fullName>
    </submittedName>
</protein>
<accession>A0A0A8ZBE9</accession>
<organism evidence="1">
    <name type="scientific">Arundo donax</name>
    <name type="common">Giant reed</name>
    <name type="synonym">Donax arundinaceus</name>
    <dbReference type="NCBI Taxonomy" id="35708"/>
    <lineage>
        <taxon>Eukaryota</taxon>
        <taxon>Viridiplantae</taxon>
        <taxon>Streptophyta</taxon>
        <taxon>Embryophyta</taxon>
        <taxon>Tracheophyta</taxon>
        <taxon>Spermatophyta</taxon>
        <taxon>Magnoliopsida</taxon>
        <taxon>Liliopsida</taxon>
        <taxon>Poales</taxon>
        <taxon>Poaceae</taxon>
        <taxon>PACMAD clade</taxon>
        <taxon>Arundinoideae</taxon>
        <taxon>Arundineae</taxon>
        <taxon>Arundo</taxon>
    </lineage>
</organism>
<evidence type="ECO:0000313" key="1">
    <source>
        <dbReference type="EMBL" id="JAD32182.1"/>
    </source>
</evidence>
<reference evidence="1" key="1">
    <citation type="submission" date="2014-09" db="EMBL/GenBank/DDBJ databases">
        <authorList>
            <person name="Magalhaes I.L.F."/>
            <person name="Oliveira U."/>
            <person name="Santos F.R."/>
            <person name="Vidigal T.H.D.A."/>
            <person name="Brescovit A.D."/>
            <person name="Santos A.J."/>
        </authorList>
    </citation>
    <scope>NUCLEOTIDE SEQUENCE</scope>
    <source>
        <tissue evidence="1">Shoot tissue taken approximately 20 cm above the soil surface</tissue>
    </source>
</reference>
<reference evidence="1" key="2">
    <citation type="journal article" date="2015" name="Data Brief">
        <title>Shoot transcriptome of the giant reed, Arundo donax.</title>
        <authorList>
            <person name="Barrero R.A."/>
            <person name="Guerrero F.D."/>
            <person name="Moolhuijzen P."/>
            <person name="Goolsby J.A."/>
            <person name="Tidwell J."/>
            <person name="Bellgard S.E."/>
            <person name="Bellgard M.I."/>
        </authorList>
    </citation>
    <scope>NUCLEOTIDE SEQUENCE</scope>
    <source>
        <tissue evidence="1">Shoot tissue taken approximately 20 cm above the soil surface</tissue>
    </source>
</reference>
<dbReference type="AlphaFoldDB" id="A0A0A8ZBE9"/>
<name>A0A0A8ZBE9_ARUDO</name>
<dbReference type="EMBL" id="GBRH01265713">
    <property type="protein sequence ID" value="JAD32182.1"/>
    <property type="molecule type" value="Transcribed_RNA"/>
</dbReference>
<proteinExistence type="predicted"/>
<sequence length="50" mass="5978">MLCTNYNIDIIYVVILQLTQLRLKNRHGRTRGEFIALLARQPHLFCTTRY</sequence>